<dbReference type="GO" id="GO:0004521">
    <property type="term" value="F:RNA endonuclease activity"/>
    <property type="evidence" value="ECO:0007669"/>
    <property type="project" value="TreeGrafter"/>
</dbReference>
<dbReference type="GO" id="GO:0016075">
    <property type="term" value="P:rRNA catabolic process"/>
    <property type="evidence" value="ECO:0007669"/>
    <property type="project" value="TreeGrafter"/>
</dbReference>
<dbReference type="AlphaFoldDB" id="A0A366H7Y0"/>
<gene>
    <name evidence="1" type="ORF">DFR37_10755</name>
</gene>
<organism evidence="1 2">
    <name type="scientific">Eoetvoesiella caeni</name>
    <dbReference type="NCBI Taxonomy" id="645616"/>
    <lineage>
        <taxon>Bacteria</taxon>
        <taxon>Pseudomonadati</taxon>
        <taxon>Pseudomonadota</taxon>
        <taxon>Betaproteobacteria</taxon>
        <taxon>Burkholderiales</taxon>
        <taxon>Alcaligenaceae</taxon>
        <taxon>Eoetvoesiella</taxon>
    </lineage>
</organism>
<name>A0A366H7Y0_9BURK</name>
<evidence type="ECO:0000313" key="1">
    <source>
        <dbReference type="EMBL" id="RBP38291.1"/>
    </source>
</evidence>
<evidence type="ECO:0000313" key="2">
    <source>
        <dbReference type="Proteomes" id="UP000253628"/>
    </source>
</evidence>
<dbReference type="GO" id="GO:0006402">
    <property type="term" value="P:mRNA catabolic process"/>
    <property type="evidence" value="ECO:0007669"/>
    <property type="project" value="TreeGrafter"/>
</dbReference>
<dbReference type="Pfam" id="PF02452">
    <property type="entry name" value="PemK_toxin"/>
    <property type="match status" value="1"/>
</dbReference>
<reference evidence="1 2" key="1">
    <citation type="submission" date="2018-06" db="EMBL/GenBank/DDBJ databases">
        <title>Genomic Encyclopedia of Type Strains, Phase IV (KMG-IV): sequencing the most valuable type-strain genomes for metagenomic binning, comparative biology and taxonomic classification.</title>
        <authorList>
            <person name="Goeker M."/>
        </authorList>
    </citation>
    <scope>NUCLEOTIDE SEQUENCE [LARGE SCALE GENOMIC DNA]</scope>
    <source>
        <strain evidence="1 2">DSM 25520</strain>
    </source>
</reference>
<dbReference type="SUPFAM" id="SSF50118">
    <property type="entry name" value="Cell growth inhibitor/plasmid maintenance toxic component"/>
    <property type="match status" value="1"/>
</dbReference>
<sequence>MIHRGDFVVVSLQGNYGKPRPALVIQSDLLAELDSVMICPVTSETRDAMFRVVVEPDTLNGLQALSQVMVDKVATLPRSKVGAAFGRLDADKMRAVERALLVVTGIA</sequence>
<dbReference type="GO" id="GO:0003677">
    <property type="term" value="F:DNA binding"/>
    <property type="evidence" value="ECO:0007669"/>
    <property type="project" value="InterPro"/>
</dbReference>
<dbReference type="Proteomes" id="UP000253628">
    <property type="component" value="Unassembled WGS sequence"/>
</dbReference>
<dbReference type="PANTHER" id="PTHR33988:SF2">
    <property type="entry name" value="ENDORIBONUCLEASE MAZF"/>
    <property type="match status" value="1"/>
</dbReference>
<protein>
    <submittedName>
        <fullName evidence="1">mRNA interferase MazF</fullName>
    </submittedName>
</protein>
<dbReference type="PANTHER" id="PTHR33988">
    <property type="entry name" value="ENDORIBONUCLEASE MAZF-RELATED"/>
    <property type="match status" value="1"/>
</dbReference>
<dbReference type="RefSeq" id="WP_180148078.1">
    <property type="nucleotide sequence ID" value="NZ_JACCEU010000008.1"/>
</dbReference>
<dbReference type="Gene3D" id="2.30.30.110">
    <property type="match status" value="1"/>
</dbReference>
<comment type="caution">
    <text evidence="1">The sequence shown here is derived from an EMBL/GenBank/DDBJ whole genome shotgun (WGS) entry which is preliminary data.</text>
</comment>
<dbReference type="EMBL" id="QNRQ01000007">
    <property type="protein sequence ID" value="RBP38291.1"/>
    <property type="molecule type" value="Genomic_DNA"/>
</dbReference>
<dbReference type="InterPro" id="IPR003477">
    <property type="entry name" value="PemK-like"/>
</dbReference>
<keyword evidence="2" id="KW-1185">Reference proteome</keyword>
<dbReference type="InterPro" id="IPR011067">
    <property type="entry name" value="Plasmid_toxin/cell-grow_inhib"/>
</dbReference>
<accession>A0A366H7Y0</accession>
<proteinExistence type="predicted"/>